<keyword evidence="5 6" id="KW-0949">S-adenosyl-L-methionine</keyword>
<dbReference type="InterPro" id="IPR007213">
    <property type="entry name" value="Ppm1/Ppm2/Tcmp"/>
</dbReference>
<dbReference type="Pfam" id="PF04072">
    <property type="entry name" value="LCM"/>
    <property type="match status" value="1"/>
</dbReference>
<dbReference type="NCBIfam" id="TIGR00027">
    <property type="entry name" value="mthyl_TIGR00027"/>
    <property type="match status" value="1"/>
</dbReference>
<evidence type="ECO:0000313" key="8">
    <source>
        <dbReference type="Proteomes" id="UP000254869"/>
    </source>
</evidence>
<comment type="caution">
    <text evidence="7">The sequence shown here is derived from an EMBL/GenBank/DDBJ whole genome shotgun (WGS) entry which is preliminary data.</text>
</comment>
<comment type="similarity">
    <text evidence="2 6">Belongs to the UPF0677 family.</text>
</comment>
<dbReference type="GO" id="GO:0008168">
    <property type="term" value="F:methyltransferase activity"/>
    <property type="evidence" value="ECO:0007669"/>
    <property type="project" value="UniProtKB-UniRule"/>
</dbReference>
<dbReference type="Proteomes" id="UP000254869">
    <property type="component" value="Unassembled WGS sequence"/>
</dbReference>
<proteinExistence type="inferred from homology"/>
<dbReference type="EC" id="2.1.1.-" evidence="6"/>
<evidence type="ECO:0000256" key="6">
    <source>
        <dbReference type="RuleBase" id="RU362030"/>
    </source>
</evidence>
<evidence type="ECO:0000256" key="3">
    <source>
        <dbReference type="ARBA" id="ARBA00022603"/>
    </source>
</evidence>
<keyword evidence="8" id="KW-1185">Reference proteome</keyword>
<dbReference type="PANTHER" id="PTHR43619:SF2">
    <property type="entry name" value="S-ADENOSYL-L-METHIONINE-DEPENDENT METHYLTRANSFERASES SUPERFAMILY PROTEIN"/>
    <property type="match status" value="1"/>
</dbReference>
<evidence type="ECO:0000256" key="2">
    <source>
        <dbReference type="ARBA" id="ARBA00008138"/>
    </source>
</evidence>
<dbReference type="PANTHER" id="PTHR43619">
    <property type="entry name" value="S-ADENOSYL-L-METHIONINE-DEPENDENT METHYLTRANSFERASE YKTD-RELATED"/>
    <property type="match status" value="1"/>
</dbReference>
<organism evidence="7 8">
    <name type="scientific">Nocardia pseudobrasiliensis</name>
    <dbReference type="NCBI Taxonomy" id="45979"/>
    <lineage>
        <taxon>Bacteria</taxon>
        <taxon>Bacillati</taxon>
        <taxon>Actinomycetota</taxon>
        <taxon>Actinomycetes</taxon>
        <taxon>Mycobacteriales</taxon>
        <taxon>Nocardiaceae</taxon>
        <taxon>Nocardia</taxon>
    </lineage>
</organism>
<dbReference type="GO" id="GO:0032259">
    <property type="term" value="P:methylation"/>
    <property type="evidence" value="ECO:0007669"/>
    <property type="project" value="UniProtKB-KW"/>
</dbReference>
<sequence>MRTDGDTWDITTSVGSTALFVAAARALAGRGEAPLAVDPFAEVFVRAAGGEWADLLDGKTPNHPLLDPEWGGSFRTFQEARTRYFDDYFAAASAAGIGQIVLLAAGLDARAYRLSWPDGTIVYELDRPRVLEFKRATLADNGDKPRAERREVAVDLREDWPKALREHGFDASAPTAWLVEGLLPYLPVDATEQLFEQIDRASGPGSRVAVEELDPVPGPIYEAMTAQPDSVPTGGGDWANLIYNEKRPEVVDWFGARGWQAESVRLPDYLASVGRADVMSSDLAKLVPSLVRLATAIRP</sequence>
<keyword evidence="3 6" id="KW-0489">Methyltransferase</keyword>
<protein>
    <recommendedName>
        <fullName evidence="6">S-adenosyl-L-methionine-dependent methyltransferase</fullName>
        <ecNumber evidence="6">2.1.1.-</ecNumber>
    </recommendedName>
</protein>
<dbReference type="SUPFAM" id="SSF53335">
    <property type="entry name" value="S-adenosyl-L-methionine-dependent methyltransferases"/>
    <property type="match status" value="1"/>
</dbReference>
<gene>
    <name evidence="7" type="ORF">DFR76_102205</name>
</gene>
<evidence type="ECO:0000256" key="4">
    <source>
        <dbReference type="ARBA" id="ARBA00022679"/>
    </source>
</evidence>
<reference evidence="7 8" key="1">
    <citation type="submission" date="2018-07" db="EMBL/GenBank/DDBJ databases">
        <title>Genomic Encyclopedia of Type Strains, Phase IV (KMG-IV): sequencing the most valuable type-strain genomes for metagenomic binning, comparative biology and taxonomic classification.</title>
        <authorList>
            <person name="Goeker M."/>
        </authorList>
    </citation>
    <scope>NUCLEOTIDE SEQUENCE [LARGE SCALE GENOMIC DNA]</scope>
    <source>
        <strain evidence="7 8">DSM 44290</strain>
    </source>
</reference>
<dbReference type="STRING" id="1210086.GCA_001613105_07282"/>
<evidence type="ECO:0000313" key="7">
    <source>
        <dbReference type="EMBL" id="RDI67805.1"/>
    </source>
</evidence>
<dbReference type="EMBL" id="QQBC01000002">
    <property type="protein sequence ID" value="RDI67805.1"/>
    <property type="molecule type" value="Genomic_DNA"/>
</dbReference>
<name>A0A370IAS1_9NOCA</name>
<evidence type="ECO:0000256" key="1">
    <source>
        <dbReference type="ARBA" id="ARBA00003907"/>
    </source>
</evidence>
<accession>A0A370IAS1</accession>
<comment type="function">
    <text evidence="1 6">Exhibits S-adenosyl-L-methionine-dependent methyltransferase activity.</text>
</comment>
<dbReference type="Gene3D" id="3.40.50.150">
    <property type="entry name" value="Vaccinia Virus protein VP39"/>
    <property type="match status" value="1"/>
</dbReference>
<dbReference type="InterPro" id="IPR011610">
    <property type="entry name" value="SAM_mthyl_Trfase_ML2640-like"/>
</dbReference>
<keyword evidence="4 7" id="KW-0808">Transferase</keyword>
<dbReference type="RefSeq" id="WP_068007558.1">
    <property type="nucleotide sequence ID" value="NZ_QQBC01000002.1"/>
</dbReference>
<dbReference type="InterPro" id="IPR029063">
    <property type="entry name" value="SAM-dependent_MTases_sf"/>
</dbReference>
<dbReference type="AlphaFoldDB" id="A0A370IAS1"/>
<evidence type="ECO:0000256" key="5">
    <source>
        <dbReference type="ARBA" id="ARBA00022691"/>
    </source>
</evidence>